<feature type="transmembrane region" description="Helical" evidence="1">
    <location>
        <begin position="142"/>
        <end position="167"/>
    </location>
</feature>
<feature type="transmembrane region" description="Helical" evidence="1">
    <location>
        <begin position="39"/>
        <end position="55"/>
    </location>
</feature>
<dbReference type="Pfam" id="PF13858">
    <property type="entry name" value="DUF4199"/>
    <property type="match status" value="1"/>
</dbReference>
<keyword evidence="1" id="KW-0812">Transmembrane</keyword>
<feature type="transmembrane region" description="Helical" evidence="1">
    <location>
        <begin position="75"/>
        <end position="93"/>
    </location>
</feature>
<dbReference type="RefSeq" id="WP_136579798.1">
    <property type="nucleotide sequence ID" value="NZ_STFF01000008.1"/>
</dbReference>
<dbReference type="OrthoDB" id="6384283at2"/>
<keyword evidence="3" id="KW-1185">Reference proteome</keyword>
<name>A0A4S8HMH8_9BACT</name>
<dbReference type="EMBL" id="STFF01000008">
    <property type="protein sequence ID" value="THU34182.1"/>
    <property type="molecule type" value="Genomic_DNA"/>
</dbReference>
<reference evidence="2 3" key="1">
    <citation type="submission" date="2019-04" db="EMBL/GenBank/DDBJ databases">
        <title>Niastella caeni sp. nov., isolated from activated sludge.</title>
        <authorList>
            <person name="Sheng M."/>
        </authorList>
    </citation>
    <scope>NUCLEOTIDE SEQUENCE [LARGE SCALE GENOMIC DNA]</scope>
    <source>
        <strain evidence="2 3">HX-2-15</strain>
    </source>
</reference>
<evidence type="ECO:0000313" key="2">
    <source>
        <dbReference type="EMBL" id="THU34182.1"/>
    </source>
</evidence>
<protein>
    <submittedName>
        <fullName evidence="2">DUF4199 domain-containing protein</fullName>
    </submittedName>
</protein>
<accession>A0A4S8HMH8</accession>
<evidence type="ECO:0000256" key="1">
    <source>
        <dbReference type="SAM" id="Phobius"/>
    </source>
</evidence>
<comment type="caution">
    <text evidence="2">The sequence shown here is derived from an EMBL/GenBank/DDBJ whole genome shotgun (WGS) entry which is preliminary data.</text>
</comment>
<sequence length="182" mass="20759">MKKNVFVFGLLSGFIISAFMVYSSTMCYKTAEFKSNEVVGYAGMLIAFSFIFVGIKNYRDKYNNGVISFGKAFKVGFYITLIASTLYVLIWLIEYYVFFPDWMDKYCTHMIDEAKAGGVSQLELDKTNAQMNWYKEMYKTPLFVVLLTYVEVLPIGLVISLISALFLKRKTKRGNLVTSAAT</sequence>
<proteinExistence type="predicted"/>
<dbReference type="InterPro" id="IPR025250">
    <property type="entry name" value="DUF4199"/>
</dbReference>
<organism evidence="2 3">
    <name type="scientific">Niastella caeni</name>
    <dbReference type="NCBI Taxonomy" id="2569763"/>
    <lineage>
        <taxon>Bacteria</taxon>
        <taxon>Pseudomonadati</taxon>
        <taxon>Bacteroidota</taxon>
        <taxon>Chitinophagia</taxon>
        <taxon>Chitinophagales</taxon>
        <taxon>Chitinophagaceae</taxon>
        <taxon>Niastella</taxon>
    </lineage>
</organism>
<keyword evidence="1" id="KW-0472">Membrane</keyword>
<keyword evidence="1" id="KW-1133">Transmembrane helix</keyword>
<dbReference type="AlphaFoldDB" id="A0A4S8HMH8"/>
<evidence type="ECO:0000313" key="3">
    <source>
        <dbReference type="Proteomes" id="UP000306918"/>
    </source>
</evidence>
<gene>
    <name evidence="2" type="ORF">FAM09_24485</name>
</gene>
<dbReference type="Proteomes" id="UP000306918">
    <property type="component" value="Unassembled WGS sequence"/>
</dbReference>